<dbReference type="WBParaSite" id="L893_g27532.t1">
    <property type="protein sequence ID" value="L893_g27532.t1"/>
    <property type="gene ID" value="L893_g27532"/>
</dbReference>
<accession>A0A1I7ZL82</accession>
<sequence>MVLEPKLDRSHGLESFCYFNLPSNLRGSSFLVWNEFFASRRRRRTVRRSAAPQEREIAHNKAVFDEIRGIEDGILEGEFR</sequence>
<name>A0A1I7ZL82_9BILA</name>
<evidence type="ECO:0000313" key="1">
    <source>
        <dbReference type="Proteomes" id="UP000095287"/>
    </source>
</evidence>
<proteinExistence type="predicted"/>
<organism evidence="1 2">
    <name type="scientific">Steinernema glaseri</name>
    <dbReference type="NCBI Taxonomy" id="37863"/>
    <lineage>
        <taxon>Eukaryota</taxon>
        <taxon>Metazoa</taxon>
        <taxon>Ecdysozoa</taxon>
        <taxon>Nematoda</taxon>
        <taxon>Chromadorea</taxon>
        <taxon>Rhabditida</taxon>
        <taxon>Tylenchina</taxon>
        <taxon>Panagrolaimomorpha</taxon>
        <taxon>Strongyloidoidea</taxon>
        <taxon>Steinernematidae</taxon>
        <taxon>Steinernema</taxon>
    </lineage>
</organism>
<protein>
    <submittedName>
        <fullName evidence="2">Myotubularin phosphatase domain-containing protein</fullName>
    </submittedName>
</protein>
<dbReference type="Proteomes" id="UP000095287">
    <property type="component" value="Unplaced"/>
</dbReference>
<keyword evidence="1" id="KW-1185">Reference proteome</keyword>
<reference evidence="2" key="1">
    <citation type="submission" date="2016-11" db="UniProtKB">
        <authorList>
            <consortium name="WormBaseParasite"/>
        </authorList>
    </citation>
    <scope>IDENTIFICATION</scope>
</reference>
<evidence type="ECO:0000313" key="2">
    <source>
        <dbReference type="WBParaSite" id="L893_g27532.t1"/>
    </source>
</evidence>
<dbReference type="AlphaFoldDB" id="A0A1I7ZL82"/>